<accession>A0ABM8YVB2</accession>
<keyword evidence="8" id="KW-1185">Reference proteome</keyword>
<keyword evidence="4" id="KW-0560">Oxidoreductase</keyword>
<dbReference type="InterPro" id="IPR008335">
    <property type="entry name" value="Mopterin_OxRdtase_euk"/>
</dbReference>
<dbReference type="PRINTS" id="PR00407">
    <property type="entry name" value="EUMOPTERIN"/>
</dbReference>
<dbReference type="PANTHER" id="PTHR19372">
    <property type="entry name" value="SULFITE REDUCTASE"/>
    <property type="match status" value="1"/>
</dbReference>
<dbReference type="Gene3D" id="3.90.420.10">
    <property type="entry name" value="Oxidoreductase, molybdopterin-binding domain"/>
    <property type="match status" value="1"/>
</dbReference>
<dbReference type="Pfam" id="PF00174">
    <property type="entry name" value="Oxidored_molyb"/>
    <property type="match status" value="1"/>
</dbReference>
<feature type="domain" description="Oxidoreductase molybdopterin-binding" evidence="5">
    <location>
        <begin position="106"/>
        <end position="276"/>
    </location>
</feature>
<protein>
    <submittedName>
        <fullName evidence="7">Sulfite:cytochrome c oxidoreductase, subunit A</fullName>
    </submittedName>
</protein>
<dbReference type="InterPro" id="IPR005066">
    <property type="entry name" value="MoCF_OxRdtse_dimer"/>
</dbReference>
<dbReference type="EMBL" id="OU912926">
    <property type="protein sequence ID" value="CAG9931411.1"/>
    <property type="molecule type" value="Genomic_DNA"/>
</dbReference>
<dbReference type="InterPro" id="IPR036374">
    <property type="entry name" value="OxRdtase_Mopterin-bd_sf"/>
</dbReference>
<evidence type="ECO:0000256" key="4">
    <source>
        <dbReference type="ARBA" id="ARBA00023002"/>
    </source>
</evidence>
<evidence type="ECO:0000313" key="7">
    <source>
        <dbReference type="EMBL" id="CAG9931411.1"/>
    </source>
</evidence>
<dbReference type="PANTHER" id="PTHR19372:SF7">
    <property type="entry name" value="SULFITE OXIDASE, MITOCHONDRIAL"/>
    <property type="match status" value="1"/>
</dbReference>
<evidence type="ECO:0000259" key="6">
    <source>
        <dbReference type="Pfam" id="PF03404"/>
    </source>
</evidence>
<evidence type="ECO:0000313" key="8">
    <source>
        <dbReference type="Proteomes" id="UP000839052"/>
    </source>
</evidence>
<reference evidence="7 8" key="1">
    <citation type="submission" date="2021-10" db="EMBL/GenBank/DDBJ databases">
        <authorList>
            <person name="Koch H."/>
        </authorList>
    </citation>
    <scope>NUCLEOTIDE SEQUENCE [LARGE SCALE GENOMIC DNA]</scope>
    <source>
        <strain evidence="7">6680</strain>
    </source>
</reference>
<evidence type="ECO:0000256" key="3">
    <source>
        <dbReference type="ARBA" id="ARBA00022723"/>
    </source>
</evidence>
<dbReference type="Proteomes" id="UP000839052">
    <property type="component" value="Chromosome"/>
</dbReference>
<proteinExistence type="predicted"/>
<dbReference type="Pfam" id="PF03404">
    <property type="entry name" value="Mo-co_dimer"/>
    <property type="match status" value="1"/>
</dbReference>
<dbReference type="InterPro" id="IPR014756">
    <property type="entry name" value="Ig_E-set"/>
</dbReference>
<comment type="cofactor">
    <cofactor evidence="1">
        <name>Mo-molybdopterin</name>
        <dbReference type="ChEBI" id="CHEBI:71302"/>
    </cofactor>
</comment>
<sequence length="420" mass="45605">MVKPTLVLTAAALQRRAFLRLLRQAGTLGAATSFGSTVLTALAGESGHVTLPFENGERDLVAYPQKRPLIVLTARPPQLETPFSVFNEGVITPNDAFFVRYHWSGIPTSIDASNYRLRIGGNVNTPLDLSLANLKQMADAVDLVAVNQCSGNSRGHFTPRVNGGQLSNGAMGNARWTGIPLRKVLEKSGLKAGSMQVVFNGLDAPPLGNVPDFIKALNIDHALDGEVMLAWQMNGADLPLLNGYPVRLVVPGYYGTYWVKHLSDITVTGKVFDGFWMSKAYRIPDNPCACIEPGKESVKTTPINRMNVRSFVTSLTNGMQIKNGRQVIVRGIAFDGGYGVTEVAFSPDGGKNWQAAQLGKDLGRYSFREWSVAFTPKHKGNHEFLVRAVNWIGQGQPLSPLVNSGGYMRNVVESTHVVAV</sequence>
<evidence type="ECO:0000256" key="2">
    <source>
        <dbReference type="ARBA" id="ARBA00022505"/>
    </source>
</evidence>
<gene>
    <name evidence="7" type="primary">sorA</name>
    <name evidence="7" type="ORF">NTG6680_0158</name>
</gene>
<feature type="domain" description="Moybdenum cofactor oxidoreductase dimerisation" evidence="6">
    <location>
        <begin position="302"/>
        <end position="411"/>
    </location>
</feature>
<dbReference type="SUPFAM" id="SSF56524">
    <property type="entry name" value="Oxidoreductase molybdopterin-binding domain"/>
    <property type="match status" value="1"/>
</dbReference>
<keyword evidence="2" id="KW-0500">Molybdenum</keyword>
<dbReference type="RefSeq" id="WP_239795515.1">
    <property type="nucleotide sequence ID" value="NZ_OU912926.1"/>
</dbReference>
<dbReference type="Gene3D" id="2.60.40.650">
    <property type="match status" value="1"/>
</dbReference>
<evidence type="ECO:0000259" key="5">
    <source>
        <dbReference type="Pfam" id="PF00174"/>
    </source>
</evidence>
<dbReference type="SUPFAM" id="SSF81296">
    <property type="entry name" value="E set domains"/>
    <property type="match status" value="1"/>
</dbReference>
<organism evidence="7 8">
    <name type="scientific">Candidatus Nitrotoga arctica</name>
    <dbReference type="NCBI Taxonomy" id="453162"/>
    <lineage>
        <taxon>Bacteria</taxon>
        <taxon>Pseudomonadati</taxon>
        <taxon>Pseudomonadota</taxon>
        <taxon>Betaproteobacteria</taxon>
        <taxon>Nitrosomonadales</taxon>
        <taxon>Gallionellaceae</taxon>
        <taxon>Candidatus Nitrotoga</taxon>
    </lineage>
</organism>
<dbReference type="InterPro" id="IPR000572">
    <property type="entry name" value="OxRdtase_Mopterin-bd_dom"/>
</dbReference>
<evidence type="ECO:0000256" key="1">
    <source>
        <dbReference type="ARBA" id="ARBA00001924"/>
    </source>
</evidence>
<keyword evidence="3" id="KW-0479">Metal-binding</keyword>
<name>A0ABM8YVB2_9PROT</name>